<evidence type="ECO:0000256" key="2">
    <source>
        <dbReference type="SAM" id="MobiDB-lite"/>
    </source>
</evidence>
<dbReference type="PROSITE" id="PS50158">
    <property type="entry name" value="ZF_CCHC"/>
    <property type="match status" value="1"/>
</dbReference>
<evidence type="ECO:0000259" key="4">
    <source>
        <dbReference type="PROSITE" id="PS50994"/>
    </source>
</evidence>
<proteinExistence type="predicted"/>
<dbReference type="Gene3D" id="4.10.60.10">
    <property type="entry name" value="Zinc finger, CCHC-type"/>
    <property type="match status" value="1"/>
</dbReference>
<dbReference type="AlphaFoldDB" id="A0A6L2JE63"/>
<dbReference type="Gene3D" id="3.10.10.10">
    <property type="entry name" value="HIV Type 1 Reverse Transcriptase, subunit A, domain 1"/>
    <property type="match status" value="1"/>
</dbReference>
<dbReference type="GO" id="GO:0003676">
    <property type="term" value="F:nucleic acid binding"/>
    <property type="evidence" value="ECO:0007669"/>
    <property type="project" value="InterPro"/>
</dbReference>
<dbReference type="InterPro" id="IPR036397">
    <property type="entry name" value="RNaseH_sf"/>
</dbReference>
<keyword evidence="1" id="KW-0479">Metal-binding</keyword>
<dbReference type="PROSITE" id="PS50994">
    <property type="entry name" value="INTEGRASE"/>
    <property type="match status" value="1"/>
</dbReference>
<name>A0A6L2JE63_TANCI</name>
<dbReference type="Gene3D" id="3.30.420.10">
    <property type="entry name" value="Ribonuclease H-like superfamily/Ribonuclease H"/>
    <property type="match status" value="1"/>
</dbReference>
<organism evidence="5">
    <name type="scientific">Tanacetum cinerariifolium</name>
    <name type="common">Dalmatian daisy</name>
    <name type="synonym">Chrysanthemum cinerariifolium</name>
    <dbReference type="NCBI Taxonomy" id="118510"/>
    <lineage>
        <taxon>Eukaryota</taxon>
        <taxon>Viridiplantae</taxon>
        <taxon>Streptophyta</taxon>
        <taxon>Embryophyta</taxon>
        <taxon>Tracheophyta</taxon>
        <taxon>Spermatophyta</taxon>
        <taxon>Magnoliopsida</taxon>
        <taxon>eudicotyledons</taxon>
        <taxon>Gunneridae</taxon>
        <taxon>Pentapetalae</taxon>
        <taxon>asterids</taxon>
        <taxon>campanulids</taxon>
        <taxon>Asterales</taxon>
        <taxon>Asteraceae</taxon>
        <taxon>Asteroideae</taxon>
        <taxon>Anthemideae</taxon>
        <taxon>Anthemidinae</taxon>
        <taxon>Tanacetum</taxon>
    </lineage>
</organism>
<dbReference type="SUPFAM" id="SSF53098">
    <property type="entry name" value="Ribonuclease H-like"/>
    <property type="match status" value="1"/>
</dbReference>
<evidence type="ECO:0000313" key="5">
    <source>
        <dbReference type="EMBL" id="GEU35273.1"/>
    </source>
</evidence>
<dbReference type="Pfam" id="PF00098">
    <property type="entry name" value="zf-CCHC"/>
    <property type="match status" value="1"/>
</dbReference>
<evidence type="ECO:0000256" key="1">
    <source>
        <dbReference type="PROSITE-ProRule" id="PRU00047"/>
    </source>
</evidence>
<evidence type="ECO:0008006" key="6">
    <source>
        <dbReference type="Google" id="ProtNLM"/>
    </source>
</evidence>
<accession>A0A6L2JE63</accession>
<sequence length="558" mass="63820">MTTRSVGRPAATSRGRGTGRRAGRGGGRTRGRSGDQGRGQGNGRNQNGNAVNDNILGDVSKGCTYKEFLACNPKEYDGKGGAIVYTHWIEKIDNEMQKLETKLWNHAMVEAGHATYTNMFHELARLVPHLATPEGKRIERDRNVRDDNKKTRTGNVFATTANPVRREYTGHFAKDCRVAPRNVNPVNARNPVARTCYECGSTDHIKSACPRLPPVREIKFQIELVPGAMPVAKSPYRLAPSELEELSGQLKELQDKGHVINGDGIHEDPSKIEAVKNWKAHRTPSEVRSFLRLAGRPMIRMCVNAKRDRYCDLGDRYWWPGMKKNIAVYKWEGIAMNFVTRLPRTSSGHDIIWVIMDRLTKSAYFLPVREDYKIERLARLYLNEDYKIERIIRLRGVPISIISGRDCRFTLRFWQSMQEALGTRLDMSTTYHPYTNGQRERTIQTLEDMLRACIKDRLKATRDRQKSYADKMRKPIEFSVGDYVLLKVSPWKKVVHFGKKWKLTPRLVGPFEIIEKVGPVAYRLDMPEELNGFHDTFHVSNIKKCLADPTLQVPLDEI</sequence>
<reference evidence="5" key="1">
    <citation type="journal article" date="2019" name="Sci. Rep.">
        <title>Draft genome of Tanacetum cinerariifolium, the natural source of mosquito coil.</title>
        <authorList>
            <person name="Yamashiro T."/>
            <person name="Shiraishi A."/>
            <person name="Satake H."/>
            <person name="Nakayama K."/>
        </authorList>
    </citation>
    <scope>NUCLEOTIDE SEQUENCE</scope>
</reference>
<gene>
    <name evidence="5" type="ORF">Tci_007251</name>
</gene>
<feature type="domain" description="CCHC-type" evidence="3">
    <location>
        <begin position="196"/>
        <end position="211"/>
    </location>
</feature>
<evidence type="ECO:0000259" key="3">
    <source>
        <dbReference type="PROSITE" id="PS50158"/>
    </source>
</evidence>
<protein>
    <recommendedName>
        <fullName evidence="6">Reverse transcriptase domain-containing protein</fullName>
    </recommendedName>
</protein>
<comment type="caution">
    <text evidence="5">The sequence shown here is derived from an EMBL/GenBank/DDBJ whole genome shotgun (WGS) entry which is preliminary data.</text>
</comment>
<feature type="compositionally biased region" description="Gly residues" evidence="2">
    <location>
        <begin position="32"/>
        <end position="42"/>
    </location>
</feature>
<feature type="domain" description="Integrase catalytic" evidence="4">
    <location>
        <begin position="326"/>
        <end position="451"/>
    </location>
</feature>
<dbReference type="SUPFAM" id="SSF56672">
    <property type="entry name" value="DNA/RNA polymerases"/>
    <property type="match status" value="1"/>
</dbReference>
<keyword evidence="1" id="KW-0863">Zinc-finger</keyword>
<dbReference type="GO" id="GO:0008270">
    <property type="term" value="F:zinc ion binding"/>
    <property type="evidence" value="ECO:0007669"/>
    <property type="project" value="UniProtKB-KW"/>
</dbReference>
<dbReference type="PANTHER" id="PTHR35046">
    <property type="entry name" value="ZINC KNUCKLE (CCHC-TYPE) FAMILY PROTEIN"/>
    <property type="match status" value="1"/>
</dbReference>
<dbReference type="InterPro" id="IPR001584">
    <property type="entry name" value="Integrase_cat-core"/>
</dbReference>
<dbReference type="GO" id="GO:0015074">
    <property type="term" value="P:DNA integration"/>
    <property type="evidence" value="ECO:0007669"/>
    <property type="project" value="InterPro"/>
</dbReference>
<dbReference type="InterPro" id="IPR043502">
    <property type="entry name" value="DNA/RNA_pol_sf"/>
</dbReference>
<dbReference type="PANTHER" id="PTHR35046:SF18">
    <property type="entry name" value="RNA-DIRECTED DNA POLYMERASE"/>
    <property type="match status" value="1"/>
</dbReference>
<feature type="region of interest" description="Disordered" evidence="2">
    <location>
        <begin position="1"/>
        <end position="53"/>
    </location>
</feature>
<dbReference type="InterPro" id="IPR001878">
    <property type="entry name" value="Znf_CCHC"/>
</dbReference>
<dbReference type="InterPro" id="IPR056924">
    <property type="entry name" value="SH3_Tf2-1"/>
</dbReference>
<feature type="compositionally biased region" description="Basic residues" evidence="2">
    <location>
        <begin position="17"/>
        <end position="31"/>
    </location>
</feature>
<dbReference type="Pfam" id="PF24626">
    <property type="entry name" value="SH3_Tf2-1"/>
    <property type="match status" value="1"/>
</dbReference>
<dbReference type="EMBL" id="BKCJ010000672">
    <property type="protein sequence ID" value="GEU35273.1"/>
    <property type="molecule type" value="Genomic_DNA"/>
</dbReference>
<dbReference type="InterPro" id="IPR012337">
    <property type="entry name" value="RNaseH-like_sf"/>
</dbReference>
<keyword evidence="1" id="KW-0862">Zinc</keyword>